<organism evidence="1 2">
    <name type="scientific">Lasius niger</name>
    <name type="common">Black garden ant</name>
    <dbReference type="NCBI Taxonomy" id="67767"/>
    <lineage>
        <taxon>Eukaryota</taxon>
        <taxon>Metazoa</taxon>
        <taxon>Ecdysozoa</taxon>
        <taxon>Arthropoda</taxon>
        <taxon>Hexapoda</taxon>
        <taxon>Insecta</taxon>
        <taxon>Pterygota</taxon>
        <taxon>Neoptera</taxon>
        <taxon>Endopterygota</taxon>
        <taxon>Hymenoptera</taxon>
        <taxon>Apocrita</taxon>
        <taxon>Aculeata</taxon>
        <taxon>Formicoidea</taxon>
        <taxon>Formicidae</taxon>
        <taxon>Formicinae</taxon>
        <taxon>Lasius</taxon>
        <taxon>Lasius</taxon>
    </lineage>
</organism>
<keyword evidence="1" id="KW-0695">RNA-directed DNA polymerase</keyword>
<evidence type="ECO:0000313" key="2">
    <source>
        <dbReference type="Proteomes" id="UP000036403"/>
    </source>
</evidence>
<dbReference type="GO" id="GO:0003964">
    <property type="term" value="F:RNA-directed DNA polymerase activity"/>
    <property type="evidence" value="ECO:0007669"/>
    <property type="project" value="UniProtKB-KW"/>
</dbReference>
<dbReference type="OrthoDB" id="7555213at2759"/>
<proteinExistence type="predicted"/>
<dbReference type="Proteomes" id="UP000036403">
    <property type="component" value="Unassembled WGS sequence"/>
</dbReference>
<dbReference type="STRING" id="67767.A0A0J7K532"/>
<name>A0A0J7K532_LASNI</name>
<gene>
    <name evidence="1" type="ORF">RF55_16089</name>
</gene>
<dbReference type="EMBL" id="LBMM01013961">
    <property type="protein sequence ID" value="KMQ85399.1"/>
    <property type="molecule type" value="Genomic_DNA"/>
</dbReference>
<keyword evidence="1" id="KW-0548">Nucleotidyltransferase</keyword>
<dbReference type="PaxDb" id="67767-A0A0J7K532"/>
<reference evidence="1 2" key="1">
    <citation type="submission" date="2015-04" db="EMBL/GenBank/DDBJ databases">
        <title>Lasius niger genome sequencing.</title>
        <authorList>
            <person name="Konorov E.A."/>
            <person name="Nikitin M.A."/>
            <person name="Kirill M.V."/>
            <person name="Chang P."/>
        </authorList>
    </citation>
    <scope>NUCLEOTIDE SEQUENCE [LARGE SCALE GENOMIC DNA]</scope>
    <source>
        <tissue evidence="1">Whole</tissue>
    </source>
</reference>
<accession>A0A0J7K532</accession>
<keyword evidence="1" id="KW-0808">Transferase</keyword>
<protein>
    <submittedName>
        <fullName evidence="1">Reverse transcriptase</fullName>
    </submittedName>
</protein>
<keyword evidence="2" id="KW-1185">Reference proteome</keyword>
<sequence>MVTWLDQIMKEACDAAALRVGPKKPCRQAYWWQDSVAVLRGNCTHARRLWQKAKRRKRSQAIIRELGFTYKQKRKELKMEINRLKSEAWQDLLNTLDEDPWGLPYKLVLKKLRKASPSLTETLDPGILSDLLDSLFPKSNTPDPLGDWRDFAWSDEWLVQQGEVQKVIQKRTTPFRKAPGPDNIRSIIWKRVTNKTLDWIRHIFNLYLIEGEFPAV</sequence>
<dbReference type="AlphaFoldDB" id="A0A0J7K532"/>
<comment type="caution">
    <text evidence="1">The sequence shown here is derived from an EMBL/GenBank/DDBJ whole genome shotgun (WGS) entry which is preliminary data.</text>
</comment>
<evidence type="ECO:0000313" key="1">
    <source>
        <dbReference type="EMBL" id="KMQ85399.1"/>
    </source>
</evidence>